<organism evidence="7 8">
    <name type="scientific">Bemisia tabaci</name>
    <name type="common">Sweetpotato whitefly</name>
    <name type="synonym">Aleurodes tabaci</name>
    <dbReference type="NCBI Taxonomy" id="7038"/>
    <lineage>
        <taxon>Eukaryota</taxon>
        <taxon>Metazoa</taxon>
        <taxon>Ecdysozoa</taxon>
        <taxon>Arthropoda</taxon>
        <taxon>Hexapoda</taxon>
        <taxon>Insecta</taxon>
        <taxon>Pterygota</taxon>
        <taxon>Neoptera</taxon>
        <taxon>Paraneoptera</taxon>
        <taxon>Hemiptera</taxon>
        <taxon>Sternorrhyncha</taxon>
        <taxon>Aleyrodoidea</taxon>
        <taxon>Aleyrodidae</taxon>
        <taxon>Aleyrodinae</taxon>
        <taxon>Bemisia</taxon>
    </lineage>
</organism>
<dbReference type="InterPro" id="IPR005829">
    <property type="entry name" value="Sugar_transporter_CS"/>
</dbReference>
<feature type="domain" description="Major facilitator superfamily (MFS) profile" evidence="6">
    <location>
        <begin position="45"/>
        <end position="492"/>
    </location>
</feature>
<dbReference type="PANTHER" id="PTHR48021:SF32">
    <property type="entry name" value="FACILITATED TREHALOSE TRANSPORTER TRET1-2 HOMOLOG-LIKE PROTEIN"/>
    <property type="match status" value="1"/>
</dbReference>
<keyword evidence="3 5" id="KW-1133">Transmembrane helix</keyword>
<feature type="transmembrane region" description="Helical" evidence="5">
    <location>
        <begin position="372"/>
        <end position="395"/>
    </location>
</feature>
<accession>A0A9P0ALC7</accession>
<dbReference type="Proteomes" id="UP001152759">
    <property type="component" value="Chromosome 7"/>
</dbReference>
<feature type="transmembrane region" description="Helical" evidence="5">
    <location>
        <begin position="198"/>
        <end position="216"/>
    </location>
</feature>
<evidence type="ECO:0000259" key="6">
    <source>
        <dbReference type="PROSITE" id="PS50850"/>
    </source>
</evidence>
<reference evidence="7" key="1">
    <citation type="submission" date="2021-12" db="EMBL/GenBank/DDBJ databases">
        <authorList>
            <person name="King R."/>
        </authorList>
    </citation>
    <scope>NUCLEOTIDE SEQUENCE</scope>
</reference>
<gene>
    <name evidence="7" type="ORF">BEMITA_LOCUS11377</name>
</gene>
<dbReference type="InterPro" id="IPR005828">
    <property type="entry name" value="MFS_sugar_transport-like"/>
</dbReference>
<evidence type="ECO:0000256" key="3">
    <source>
        <dbReference type="ARBA" id="ARBA00022989"/>
    </source>
</evidence>
<feature type="transmembrane region" description="Helical" evidence="5">
    <location>
        <begin position="401"/>
        <end position="426"/>
    </location>
</feature>
<dbReference type="InterPro" id="IPR020846">
    <property type="entry name" value="MFS_dom"/>
</dbReference>
<feature type="transmembrane region" description="Helical" evidence="5">
    <location>
        <begin position="112"/>
        <end position="130"/>
    </location>
</feature>
<feature type="transmembrane region" description="Helical" evidence="5">
    <location>
        <begin position="438"/>
        <end position="457"/>
    </location>
</feature>
<evidence type="ECO:0000256" key="4">
    <source>
        <dbReference type="ARBA" id="ARBA00023136"/>
    </source>
</evidence>
<protein>
    <recommendedName>
        <fullName evidence="6">Major facilitator superfamily (MFS) profile domain-containing protein</fullName>
    </recommendedName>
</protein>
<sequence>MENKRSDEYTALKLKNFDNNVQIVKHEFPDSESSDTDHRFRDGLYQSFVSLGVLSLLVHPGICVTLSTILYPQLNITKYQNAWIASLLSIGMPIGSLFVGPMLDKFGRKRTCIFTAILTSITWAMIISLPEDFDLNLLYIIRFISGIALGLATSVIVYVSEVTNKHWRPVYLATVSVFLASGVLVATTVGIMMPWRSFALFSFGVSLVNITLILLVPESPHWLVRFSPEQAKRALVKLNKNKQDFNEEWEALEARRSARSSSTFRKARLLSREVRRPMLRLAMVFTFQQLGGGYLVVVYALQMFQTVVQSATTTSNPAPTSAPTNVTLPLVQKHEFRLGDLDTLCFICVGVIRVGMSGLAVLLTKHVNSRPILISSALSSAFSAFAFAAVMSGVFGPVRDLLPLFFVLLFLLLQSYGMLVIPWAQIGELIPLSYRAKGGGFMTAYAYILMFVAVKIYPYAVDWVGLASVFVFFGLVAALASVYVYLYIPETHGKTFKEIEDFFK</sequence>
<evidence type="ECO:0000256" key="5">
    <source>
        <dbReference type="SAM" id="Phobius"/>
    </source>
</evidence>
<evidence type="ECO:0000313" key="8">
    <source>
        <dbReference type="Proteomes" id="UP001152759"/>
    </source>
</evidence>
<keyword evidence="4 5" id="KW-0472">Membrane</keyword>
<dbReference type="PROSITE" id="PS50850">
    <property type="entry name" value="MFS"/>
    <property type="match status" value="1"/>
</dbReference>
<dbReference type="PROSITE" id="PS00216">
    <property type="entry name" value="SUGAR_TRANSPORT_1"/>
    <property type="match status" value="1"/>
</dbReference>
<evidence type="ECO:0000256" key="2">
    <source>
        <dbReference type="ARBA" id="ARBA00022692"/>
    </source>
</evidence>
<dbReference type="EMBL" id="OU963868">
    <property type="protein sequence ID" value="CAH0392917.1"/>
    <property type="molecule type" value="Genomic_DNA"/>
</dbReference>
<comment type="subcellular location">
    <subcellularLocation>
        <location evidence="1">Membrane</location>
        <topology evidence="1">Multi-pass membrane protein</topology>
    </subcellularLocation>
</comment>
<feature type="transmembrane region" description="Helical" evidence="5">
    <location>
        <begin position="278"/>
        <end position="301"/>
    </location>
</feature>
<feature type="transmembrane region" description="Helical" evidence="5">
    <location>
        <begin position="170"/>
        <end position="192"/>
    </location>
</feature>
<name>A0A9P0ALC7_BEMTA</name>
<feature type="transmembrane region" description="Helical" evidence="5">
    <location>
        <begin position="463"/>
        <end position="488"/>
    </location>
</feature>
<dbReference type="PANTHER" id="PTHR48021">
    <property type="match status" value="1"/>
</dbReference>
<dbReference type="InterPro" id="IPR050549">
    <property type="entry name" value="MFS_Trehalose_Transporter"/>
</dbReference>
<keyword evidence="2 5" id="KW-0812">Transmembrane</keyword>
<dbReference type="SUPFAM" id="SSF103473">
    <property type="entry name" value="MFS general substrate transporter"/>
    <property type="match status" value="1"/>
</dbReference>
<dbReference type="Pfam" id="PF00083">
    <property type="entry name" value="Sugar_tr"/>
    <property type="match status" value="2"/>
</dbReference>
<proteinExistence type="predicted"/>
<feature type="transmembrane region" description="Helical" evidence="5">
    <location>
        <begin position="82"/>
        <end position="100"/>
    </location>
</feature>
<feature type="transmembrane region" description="Helical" evidence="5">
    <location>
        <begin position="136"/>
        <end position="158"/>
    </location>
</feature>
<evidence type="ECO:0000256" key="1">
    <source>
        <dbReference type="ARBA" id="ARBA00004141"/>
    </source>
</evidence>
<dbReference type="GO" id="GO:0016020">
    <property type="term" value="C:membrane"/>
    <property type="evidence" value="ECO:0007669"/>
    <property type="project" value="UniProtKB-SubCell"/>
</dbReference>
<feature type="transmembrane region" description="Helical" evidence="5">
    <location>
        <begin position="48"/>
        <end position="70"/>
    </location>
</feature>
<evidence type="ECO:0000313" key="7">
    <source>
        <dbReference type="EMBL" id="CAH0392917.1"/>
    </source>
</evidence>
<feature type="transmembrane region" description="Helical" evidence="5">
    <location>
        <begin position="341"/>
        <end position="363"/>
    </location>
</feature>
<dbReference type="Gene3D" id="1.20.1250.20">
    <property type="entry name" value="MFS general substrate transporter like domains"/>
    <property type="match status" value="1"/>
</dbReference>
<dbReference type="AlphaFoldDB" id="A0A9P0ALC7"/>
<dbReference type="GO" id="GO:0022857">
    <property type="term" value="F:transmembrane transporter activity"/>
    <property type="evidence" value="ECO:0007669"/>
    <property type="project" value="InterPro"/>
</dbReference>
<dbReference type="InterPro" id="IPR036259">
    <property type="entry name" value="MFS_trans_sf"/>
</dbReference>
<keyword evidence="8" id="KW-1185">Reference proteome</keyword>